<evidence type="ECO:0000313" key="2">
    <source>
        <dbReference type="Proteomes" id="UP001156601"/>
    </source>
</evidence>
<name>A0AA37WKD5_9ALTE</name>
<dbReference type="EMBL" id="BSOT01000006">
    <property type="protein sequence ID" value="GLR71389.1"/>
    <property type="molecule type" value="Genomic_DNA"/>
</dbReference>
<keyword evidence="2" id="KW-1185">Reference proteome</keyword>
<dbReference type="AlphaFoldDB" id="A0AA37WKD5"/>
<dbReference type="Proteomes" id="UP001156601">
    <property type="component" value="Unassembled WGS sequence"/>
</dbReference>
<reference evidence="1" key="2">
    <citation type="submission" date="2023-01" db="EMBL/GenBank/DDBJ databases">
        <title>Draft genome sequence of Agaribacter marinus strain NBRC 110023.</title>
        <authorList>
            <person name="Sun Q."/>
            <person name="Mori K."/>
        </authorList>
    </citation>
    <scope>NUCLEOTIDE SEQUENCE</scope>
    <source>
        <strain evidence="1">NBRC 110023</strain>
    </source>
</reference>
<sequence>MKKEILKYLTRLHFIGLSAYCYADVVNANEKIFTWRIVNEQENIISTPIKVLDSLGIKLAHGERAEWLGDLPENFHLSLEIKAKVMAGIGFYSKGRHEFEYLFFRTSNDSPSRAIQYLPVYNGAFAWHLYSDYQYPAAINSNDFFGVELTCSTDACEVVVNAADQAKFNLSRNEFNTGLFFRAFQGDAVIRNVEVSPTPRRIVNEPVQAKAGMIQYWELSQQVDLPSNVNIGKIWRSLSNVNDKPWKKVRPDKAGIVNISKYFEHPKGAVFAKTCLQATQDGSVTLKFDYSHVLTVLLNGQIIFSGRELDTHNFFRISHDEESIELPVTKGQNELSFLIHGYDLSHLPPIFDRTQYANWGYVARTDGAIAVSPCNQG</sequence>
<accession>A0AA37WKD5</accession>
<reference evidence="1" key="1">
    <citation type="journal article" date="2014" name="Int. J. Syst. Evol. Microbiol.">
        <title>Complete genome sequence of Corynebacterium casei LMG S-19264T (=DSM 44701T), isolated from a smear-ripened cheese.</title>
        <authorList>
            <consortium name="US DOE Joint Genome Institute (JGI-PGF)"/>
            <person name="Walter F."/>
            <person name="Albersmeier A."/>
            <person name="Kalinowski J."/>
            <person name="Ruckert C."/>
        </authorList>
    </citation>
    <scope>NUCLEOTIDE SEQUENCE</scope>
    <source>
        <strain evidence="1">NBRC 110023</strain>
    </source>
</reference>
<proteinExistence type="predicted"/>
<comment type="caution">
    <text evidence="1">The sequence shown here is derived from an EMBL/GenBank/DDBJ whole genome shotgun (WGS) entry which is preliminary data.</text>
</comment>
<organism evidence="1 2">
    <name type="scientific">Agaribacter marinus</name>
    <dbReference type="NCBI Taxonomy" id="1431249"/>
    <lineage>
        <taxon>Bacteria</taxon>
        <taxon>Pseudomonadati</taxon>
        <taxon>Pseudomonadota</taxon>
        <taxon>Gammaproteobacteria</taxon>
        <taxon>Alteromonadales</taxon>
        <taxon>Alteromonadaceae</taxon>
        <taxon>Agaribacter</taxon>
    </lineage>
</organism>
<gene>
    <name evidence="1" type="ORF">GCM10007852_22970</name>
</gene>
<dbReference type="RefSeq" id="WP_284217752.1">
    <property type="nucleotide sequence ID" value="NZ_BSOT01000006.1"/>
</dbReference>
<protein>
    <submittedName>
        <fullName evidence="1">Uncharacterized protein</fullName>
    </submittedName>
</protein>
<evidence type="ECO:0000313" key="1">
    <source>
        <dbReference type="EMBL" id="GLR71389.1"/>
    </source>
</evidence>